<sequence length="331" mass="38509">MEGVFAEYLPRLVASWNPQCSAINRSIIQQLGQQIVALEEELNCLRKSVRSDIEVKVTLATRDKEIEALRESIGRLERVLIKANQRIIDLEQQNEKLIIQQHSDRQVIKTLSTKLKIKPSELAKEVSSGEWDPNDAALSLEKLSLVKNYEALKRRFTEVNRVHALSVEKLEEANQLALKEKSSDIEELRNRNKELQSRLEQKRVGILDRKVAALENIQKDYAKAVLSRYDHKKAVKSGPKDLHYHELIRIIDKLEREKKDLEAQCEDRKKHVDEEILLLKSQFKQLQKRKRLDEEGLRNHVRLLEDQLKRMMTRLQASKSNSSDTNNDDSN</sequence>
<gene>
    <name evidence="2" type="ORF">CLODIP_2_CD15094</name>
</gene>
<dbReference type="Proteomes" id="UP000494165">
    <property type="component" value="Unassembled WGS sequence"/>
</dbReference>
<evidence type="ECO:0000313" key="2">
    <source>
        <dbReference type="EMBL" id="CAB3378661.1"/>
    </source>
</evidence>
<evidence type="ECO:0000256" key="1">
    <source>
        <dbReference type="SAM" id="Coils"/>
    </source>
</evidence>
<name>A0A8S1D4K7_9INSE</name>
<feature type="coiled-coil region" evidence="1">
    <location>
        <begin position="28"/>
        <end position="100"/>
    </location>
</feature>
<dbReference type="AlphaFoldDB" id="A0A8S1D4K7"/>
<comment type="caution">
    <text evidence="2">The sequence shown here is derived from an EMBL/GenBank/DDBJ whole genome shotgun (WGS) entry which is preliminary data.</text>
</comment>
<dbReference type="EMBL" id="CADEPI010000169">
    <property type="protein sequence ID" value="CAB3378661.1"/>
    <property type="molecule type" value="Genomic_DNA"/>
</dbReference>
<evidence type="ECO:0000313" key="3">
    <source>
        <dbReference type="Proteomes" id="UP000494165"/>
    </source>
</evidence>
<reference evidence="2 3" key="1">
    <citation type="submission" date="2020-04" db="EMBL/GenBank/DDBJ databases">
        <authorList>
            <person name="Alioto T."/>
            <person name="Alioto T."/>
            <person name="Gomez Garrido J."/>
        </authorList>
    </citation>
    <scope>NUCLEOTIDE SEQUENCE [LARGE SCALE GENOMIC DNA]</scope>
</reference>
<keyword evidence="3" id="KW-1185">Reference proteome</keyword>
<organism evidence="2 3">
    <name type="scientific">Cloeon dipterum</name>
    <dbReference type="NCBI Taxonomy" id="197152"/>
    <lineage>
        <taxon>Eukaryota</taxon>
        <taxon>Metazoa</taxon>
        <taxon>Ecdysozoa</taxon>
        <taxon>Arthropoda</taxon>
        <taxon>Hexapoda</taxon>
        <taxon>Insecta</taxon>
        <taxon>Pterygota</taxon>
        <taxon>Palaeoptera</taxon>
        <taxon>Ephemeroptera</taxon>
        <taxon>Pisciforma</taxon>
        <taxon>Baetidae</taxon>
        <taxon>Cloeon</taxon>
    </lineage>
</organism>
<accession>A0A8S1D4K7</accession>
<protein>
    <submittedName>
        <fullName evidence="2">Uncharacterized protein</fullName>
    </submittedName>
</protein>
<keyword evidence="1" id="KW-0175">Coiled coil</keyword>
<feature type="coiled-coil region" evidence="1">
    <location>
        <begin position="178"/>
        <end position="205"/>
    </location>
</feature>
<feature type="coiled-coil region" evidence="1">
    <location>
        <begin position="244"/>
        <end position="321"/>
    </location>
</feature>
<proteinExistence type="predicted"/>